<accession>A0ABQ5U238</accession>
<gene>
    <name evidence="3" type="ORF">GCM10007924_09820</name>
</gene>
<sequence>MKVAFSGSCLSAEIVKAMTAISPKIEVAGFINHMRTDVLSQALSDAEVLPFRETAKDFIANFSKTHDAEQRNGRRILRQCRESFLNFVSFYKECDLFIIDTNYDLSAKAVLFRDEGQEYCLSNVAVDANTSDVRQKGVLKPEEVVVAYEEVVRKLRAINPDCRIVLVQYPVSGFEKVASTAKVRISRAYELSQKLSVVEAEVLPLWDIADYELSSKGPLYFGEEVYRRYAKVILEGGQANDTAAQATSAKPLSQSSPSGKKHPYVDLSKKRLWRTGVATQSPTYLPDIYKKKFEISKTDKVATFGSCFAQHIGRRMQASGFNFLDKEPAPSGFSPADAVAHGYGIYSGRYGNVYTPKQLVQLFDRAFGGQNLDEVWKNEGRFYDAFRPNLQPGGYSSLDALLEEREQHLNAVRSLFEELDVMVFTLGLTEAWVNKQTGAVYPICPGVTAGEFDEGLYEFKNFTFREIYDDLLDVFSKIKGVNKSVKILLTVSPVPLTATGEDRHVLVSTTYSKSVLRAVAGEIYDRHDFVDYFPSYEIITQPGARGVFYQENLRNVHDAGVDFVMRHFFDEHSDGYVEDDLANNNDELCDEKFLDIEKLVQ</sequence>
<comment type="caution">
    <text evidence="3">The sequence shown here is derived from an EMBL/GenBank/DDBJ whole genome shotgun (WGS) entry which is preliminary data.</text>
</comment>
<dbReference type="RefSeq" id="WP_169559731.1">
    <property type="nucleotide sequence ID" value="NZ_BSNF01000001.1"/>
</dbReference>
<feature type="domain" description="GSCFA" evidence="2">
    <location>
        <begin position="2"/>
        <end position="177"/>
    </location>
</feature>
<evidence type="ECO:0000313" key="4">
    <source>
        <dbReference type="Proteomes" id="UP001161409"/>
    </source>
</evidence>
<feature type="region of interest" description="Disordered" evidence="1">
    <location>
        <begin position="244"/>
        <end position="263"/>
    </location>
</feature>
<dbReference type="Proteomes" id="UP001161409">
    <property type="component" value="Unassembled WGS sequence"/>
</dbReference>
<evidence type="ECO:0000313" key="3">
    <source>
        <dbReference type="EMBL" id="GLQ05761.1"/>
    </source>
</evidence>
<name>A0ABQ5U238_9PROT</name>
<protein>
    <recommendedName>
        <fullName evidence="2">GSCFA domain-containing protein</fullName>
    </recommendedName>
</protein>
<proteinExistence type="predicted"/>
<feature type="compositionally biased region" description="Polar residues" evidence="1">
    <location>
        <begin position="244"/>
        <end position="258"/>
    </location>
</feature>
<organism evidence="3 4">
    <name type="scientific">Sneathiella chinensis</name>
    <dbReference type="NCBI Taxonomy" id="349750"/>
    <lineage>
        <taxon>Bacteria</taxon>
        <taxon>Pseudomonadati</taxon>
        <taxon>Pseudomonadota</taxon>
        <taxon>Alphaproteobacteria</taxon>
        <taxon>Sneathiellales</taxon>
        <taxon>Sneathiellaceae</taxon>
        <taxon>Sneathiella</taxon>
    </lineage>
</organism>
<reference evidence="3" key="2">
    <citation type="submission" date="2023-01" db="EMBL/GenBank/DDBJ databases">
        <title>Draft genome sequence of Sneathiella chinensis strain NBRC 103408.</title>
        <authorList>
            <person name="Sun Q."/>
            <person name="Mori K."/>
        </authorList>
    </citation>
    <scope>NUCLEOTIDE SEQUENCE</scope>
    <source>
        <strain evidence="3">NBRC 103408</strain>
    </source>
</reference>
<evidence type="ECO:0000256" key="1">
    <source>
        <dbReference type="SAM" id="MobiDB-lite"/>
    </source>
</evidence>
<evidence type="ECO:0000259" key="2">
    <source>
        <dbReference type="Pfam" id="PF08885"/>
    </source>
</evidence>
<reference evidence="3" key="1">
    <citation type="journal article" date="2014" name="Int. J. Syst. Evol. Microbiol.">
        <title>Complete genome of a new Firmicutes species belonging to the dominant human colonic microbiota ('Ruminococcus bicirculans') reveals two chromosomes and a selective capacity to utilize plant glucans.</title>
        <authorList>
            <consortium name="NISC Comparative Sequencing Program"/>
            <person name="Wegmann U."/>
            <person name="Louis P."/>
            <person name="Goesmann A."/>
            <person name="Henrissat B."/>
            <person name="Duncan S.H."/>
            <person name="Flint H.J."/>
        </authorList>
    </citation>
    <scope>NUCLEOTIDE SEQUENCE</scope>
    <source>
        <strain evidence="3">NBRC 103408</strain>
    </source>
</reference>
<feature type="domain" description="GSCFA" evidence="2">
    <location>
        <begin position="300"/>
        <end position="568"/>
    </location>
</feature>
<dbReference type="EMBL" id="BSNF01000001">
    <property type="protein sequence ID" value="GLQ05761.1"/>
    <property type="molecule type" value="Genomic_DNA"/>
</dbReference>
<dbReference type="Pfam" id="PF08885">
    <property type="entry name" value="GSCFA"/>
    <property type="match status" value="2"/>
</dbReference>
<dbReference type="InterPro" id="IPR014982">
    <property type="entry name" value="GSCFA"/>
</dbReference>
<keyword evidence="4" id="KW-1185">Reference proteome</keyword>